<accession>A0A1X1XBM4</accession>
<dbReference type="InterPro" id="IPR001647">
    <property type="entry name" value="HTH_TetR"/>
</dbReference>
<feature type="domain" description="HTH tetR-type" evidence="5">
    <location>
        <begin position="12"/>
        <end position="72"/>
    </location>
</feature>
<evidence type="ECO:0000256" key="4">
    <source>
        <dbReference type="PROSITE-ProRule" id="PRU00335"/>
    </source>
</evidence>
<protein>
    <submittedName>
        <fullName evidence="6">TetR family transcriptional regulator</fullName>
    </submittedName>
</protein>
<dbReference type="PANTHER" id="PTHR30055:SF148">
    <property type="entry name" value="TETR-FAMILY TRANSCRIPTIONAL REGULATOR"/>
    <property type="match status" value="1"/>
</dbReference>
<organism evidence="6 7">
    <name type="scientific">Mycobacterium gordonae</name>
    <dbReference type="NCBI Taxonomy" id="1778"/>
    <lineage>
        <taxon>Bacteria</taxon>
        <taxon>Bacillati</taxon>
        <taxon>Actinomycetota</taxon>
        <taxon>Actinomycetes</taxon>
        <taxon>Mycobacteriales</taxon>
        <taxon>Mycobacteriaceae</taxon>
        <taxon>Mycobacterium</taxon>
    </lineage>
</organism>
<keyword evidence="2 4" id="KW-0238">DNA-binding</keyword>
<dbReference type="InterPro" id="IPR050109">
    <property type="entry name" value="HTH-type_TetR-like_transc_reg"/>
</dbReference>
<dbReference type="InterPro" id="IPR036271">
    <property type="entry name" value="Tet_transcr_reg_TetR-rel_C_sf"/>
</dbReference>
<keyword evidence="1" id="KW-0805">Transcription regulation</keyword>
<evidence type="ECO:0000256" key="3">
    <source>
        <dbReference type="ARBA" id="ARBA00023163"/>
    </source>
</evidence>
<dbReference type="GO" id="GO:0003700">
    <property type="term" value="F:DNA-binding transcription factor activity"/>
    <property type="evidence" value="ECO:0007669"/>
    <property type="project" value="TreeGrafter"/>
</dbReference>
<dbReference type="InterPro" id="IPR011075">
    <property type="entry name" value="TetR_C"/>
</dbReference>
<dbReference type="Pfam" id="PF00440">
    <property type="entry name" value="TetR_N"/>
    <property type="match status" value="1"/>
</dbReference>
<dbReference type="InterPro" id="IPR009057">
    <property type="entry name" value="Homeodomain-like_sf"/>
</dbReference>
<name>A0A1X1XBM4_MYCGO</name>
<evidence type="ECO:0000256" key="1">
    <source>
        <dbReference type="ARBA" id="ARBA00023015"/>
    </source>
</evidence>
<dbReference type="Gene3D" id="1.10.10.60">
    <property type="entry name" value="Homeodomain-like"/>
    <property type="match status" value="1"/>
</dbReference>
<dbReference type="Proteomes" id="UP000193928">
    <property type="component" value="Unassembled WGS sequence"/>
</dbReference>
<dbReference type="PRINTS" id="PR00455">
    <property type="entry name" value="HTHTETR"/>
</dbReference>
<dbReference type="PANTHER" id="PTHR30055">
    <property type="entry name" value="HTH-TYPE TRANSCRIPTIONAL REGULATOR RUTR"/>
    <property type="match status" value="1"/>
</dbReference>
<reference evidence="6 7" key="1">
    <citation type="submission" date="2016-01" db="EMBL/GenBank/DDBJ databases">
        <title>The new phylogeny of the genus Mycobacterium.</title>
        <authorList>
            <person name="Tarcisio F."/>
            <person name="Conor M."/>
            <person name="Antonella G."/>
            <person name="Elisabetta G."/>
            <person name="Giulia F.S."/>
            <person name="Sara T."/>
            <person name="Anna F."/>
            <person name="Clotilde B."/>
            <person name="Roberto B."/>
            <person name="Veronica D.S."/>
            <person name="Fabio R."/>
            <person name="Monica P."/>
            <person name="Olivier J."/>
            <person name="Enrico T."/>
            <person name="Nicola S."/>
        </authorList>
    </citation>
    <scope>NUCLEOTIDE SEQUENCE [LARGE SCALE GENOMIC DNA]</scope>
    <source>
        <strain evidence="6 7">DSM 44160</strain>
    </source>
</reference>
<keyword evidence="7" id="KW-1185">Reference proteome</keyword>
<evidence type="ECO:0000259" key="5">
    <source>
        <dbReference type="PROSITE" id="PS50977"/>
    </source>
</evidence>
<keyword evidence="3" id="KW-0804">Transcription</keyword>
<dbReference type="SUPFAM" id="SSF46689">
    <property type="entry name" value="Homeodomain-like"/>
    <property type="match status" value="1"/>
</dbReference>
<dbReference type="EMBL" id="LQOY01000014">
    <property type="protein sequence ID" value="ORV96305.1"/>
    <property type="molecule type" value="Genomic_DNA"/>
</dbReference>
<evidence type="ECO:0000313" key="7">
    <source>
        <dbReference type="Proteomes" id="UP000193928"/>
    </source>
</evidence>
<dbReference type="Gene3D" id="1.10.357.10">
    <property type="entry name" value="Tetracycline Repressor, domain 2"/>
    <property type="match status" value="1"/>
</dbReference>
<feature type="DNA-binding region" description="H-T-H motif" evidence="4">
    <location>
        <begin position="35"/>
        <end position="54"/>
    </location>
</feature>
<dbReference type="GO" id="GO:0000976">
    <property type="term" value="F:transcription cis-regulatory region binding"/>
    <property type="evidence" value="ECO:0007669"/>
    <property type="project" value="TreeGrafter"/>
</dbReference>
<gene>
    <name evidence="6" type="ORF">AWC08_12630</name>
</gene>
<dbReference type="SUPFAM" id="SSF48498">
    <property type="entry name" value="Tetracyclin repressor-like, C-terminal domain"/>
    <property type="match status" value="1"/>
</dbReference>
<dbReference type="Pfam" id="PF16859">
    <property type="entry name" value="TetR_C_11"/>
    <property type="match status" value="1"/>
</dbReference>
<evidence type="ECO:0000313" key="6">
    <source>
        <dbReference type="EMBL" id="ORV96305.1"/>
    </source>
</evidence>
<dbReference type="AlphaFoldDB" id="A0A1X1XBM4"/>
<dbReference type="PROSITE" id="PS50977">
    <property type="entry name" value="HTH_TETR_2"/>
    <property type="match status" value="1"/>
</dbReference>
<proteinExistence type="predicted"/>
<comment type="caution">
    <text evidence="6">The sequence shown here is derived from an EMBL/GenBank/DDBJ whole genome shotgun (WGS) entry which is preliminary data.</text>
</comment>
<sequence length="197" mass="21203">MSQSRRGRPRSAAVHEAILDATRTLLLESGYRGLSMDKVAAIAGVAVQTVYRRWPSKAPLVAEAVMQAYDQSDFTLPDTGDTVADLTTWMCAYAETGSSPENVALIRSLTAAAAEDLRDRDTLYQQLTGRFHEAVSQRLRLGVSAGQIRDDADLDAAADALIGATLYRALSVTASARETTVRYRGVIDAVLHGISTS</sequence>
<evidence type="ECO:0000256" key="2">
    <source>
        <dbReference type="ARBA" id="ARBA00023125"/>
    </source>
</evidence>